<dbReference type="Gene3D" id="3.10.450.40">
    <property type="match status" value="1"/>
</dbReference>
<proteinExistence type="predicted"/>
<dbReference type="AlphaFoldDB" id="A0AAU7PKP2"/>
<dbReference type="Pfam" id="PF10934">
    <property type="entry name" value="Sheath_initiator"/>
    <property type="match status" value="1"/>
</dbReference>
<name>A0AAU7PKP2_9FIRM</name>
<dbReference type="SUPFAM" id="SSF160719">
    <property type="entry name" value="gpW/gp25-like"/>
    <property type="match status" value="1"/>
</dbReference>
<organism evidence="1">
    <name type="scientific">Lacrimispora sp. BS-2</name>
    <dbReference type="NCBI Taxonomy" id="3151850"/>
    <lineage>
        <taxon>Bacteria</taxon>
        <taxon>Bacillati</taxon>
        <taxon>Bacillota</taxon>
        <taxon>Clostridia</taxon>
        <taxon>Lachnospirales</taxon>
        <taxon>Lachnospiraceae</taxon>
        <taxon>Lacrimispora</taxon>
    </lineage>
</organism>
<gene>
    <name evidence="1" type="ORF">ABFV83_12900</name>
</gene>
<protein>
    <submittedName>
        <fullName evidence="1">DUF2634 domain-containing protein</fullName>
    </submittedName>
</protein>
<sequence>MLPVTGNILEQDFKVVQVPSKTFRLDMERKRVIGTVDGLEAVKQAVFCILNTERFDWLIYSWNYGVELNGLFGKSTGLVKAKIKKRIKEALQQDDRIQSVDTFSFEGNGKILHVRFMVHTTYGEIMMEREVSI</sequence>
<dbReference type="InterPro" id="IPR020288">
    <property type="entry name" value="Sheath_initiator"/>
</dbReference>
<reference evidence="1" key="1">
    <citation type="submission" date="2024-06" db="EMBL/GenBank/DDBJ databases">
        <title>Lacrimispora cavernae sp. nov., a novel anaerobe isolated from bat guano pile inside a cave.</title>
        <authorList>
            <person name="Miller S.L."/>
            <person name="Lu N."/>
            <person name="King J."/>
            <person name="Sankaranarayanan K."/>
            <person name="Lawson P.A."/>
        </authorList>
    </citation>
    <scope>NUCLEOTIDE SEQUENCE</scope>
    <source>
        <strain evidence="1">BS-2</strain>
    </source>
</reference>
<accession>A0AAU7PKP2</accession>
<dbReference type="EMBL" id="CP157940">
    <property type="protein sequence ID" value="XBS52739.1"/>
    <property type="molecule type" value="Genomic_DNA"/>
</dbReference>
<dbReference type="RefSeq" id="WP_349944380.1">
    <property type="nucleotide sequence ID" value="NZ_CP157940.1"/>
</dbReference>
<evidence type="ECO:0000313" key="1">
    <source>
        <dbReference type="EMBL" id="XBS52739.1"/>
    </source>
</evidence>